<dbReference type="GO" id="GO:0016887">
    <property type="term" value="F:ATP hydrolysis activity"/>
    <property type="evidence" value="ECO:0007669"/>
    <property type="project" value="InterPro"/>
</dbReference>
<evidence type="ECO:0000256" key="9">
    <source>
        <dbReference type="ARBA" id="ARBA00023136"/>
    </source>
</evidence>
<keyword evidence="5" id="KW-0547">Nucleotide-binding</keyword>
<dbReference type="EMBL" id="JASJOU010000008">
    <property type="protein sequence ID" value="MDJ1503296.1"/>
    <property type="molecule type" value="Genomic_DNA"/>
</dbReference>
<evidence type="ECO:0000256" key="6">
    <source>
        <dbReference type="ARBA" id="ARBA00022801"/>
    </source>
</evidence>
<keyword evidence="8 10" id="KW-1133">Transmembrane helix</keyword>
<protein>
    <submittedName>
        <fullName evidence="14">Peptidase domain-containing ABC transporter</fullName>
    </submittedName>
</protein>
<dbReference type="Gene3D" id="3.40.50.300">
    <property type="entry name" value="P-loop containing nucleotide triphosphate hydrolases"/>
    <property type="match status" value="1"/>
</dbReference>
<dbReference type="AlphaFoldDB" id="A0AAE3UGH4"/>
<dbReference type="PROSITE" id="PS00211">
    <property type="entry name" value="ABC_TRANSPORTER_1"/>
    <property type="match status" value="1"/>
</dbReference>
<evidence type="ECO:0000313" key="14">
    <source>
        <dbReference type="EMBL" id="MDJ1503296.1"/>
    </source>
</evidence>
<dbReference type="InterPro" id="IPR011527">
    <property type="entry name" value="ABC1_TM_dom"/>
</dbReference>
<evidence type="ECO:0000256" key="10">
    <source>
        <dbReference type="SAM" id="Phobius"/>
    </source>
</evidence>
<dbReference type="SMART" id="SM00382">
    <property type="entry name" value="AAA"/>
    <property type="match status" value="1"/>
</dbReference>
<dbReference type="PANTHER" id="PTHR43394:SF1">
    <property type="entry name" value="ATP-BINDING CASSETTE SUB-FAMILY B MEMBER 10, MITOCHONDRIAL"/>
    <property type="match status" value="1"/>
</dbReference>
<feature type="transmembrane region" description="Helical" evidence="10">
    <location>
        <begin position="187"/>
        <end position="208"/>
    </location>
</feature>
<gene>
    <name evidence="14" type="ORF">QNI22_21690</name>
</gene>
<dbReference type="GO" id="GO:0008233">
    <property type="term" value="F:peptidase activity"/>
    <property type="evidence" value="ECO:0007669"/>
    <property type="project" value="InterPro"/>
</dbReference>
<reference evidence="14" key="1">
    <citation type="submission" date="2023-05" db="EMBL/GenBank/DDBJ databases">
        <authorList>
            <person name="Zhang X."/>
        </authorList>
    </citation>
    <scope>NUCLEOTIDE SEQUENCE</scope>
    <source>
        <strain evidence="14">BD1B2-1</strain>
    </source>
</reference>
<keyword evidence="2" id="KW-0813">Transport</keyword>
<evidence type="ECO:0000256" key="1">
    <source>
        <dbReference type="ARBA" id="ARBA00004651"/>
    </source>
</evidence>
<dbReference type="InterPro" id="IPR003593">
    <property type="entry name" value="AAA+_ATPase"/>
</dbReference>
<keyword evidence="9 10" id="KW-0472">Membrane</keyword>
<dbReference type="InterPro" id="IPR027417">
    <property type="entry name" value="P-loop_NTPase"/>
</dbReference>
<accession>A0AAE3UGH4</accession>
<dbReference type="Pfam" id="PF00664">
    <property type="entry name" value="ABC_membrane"/>
    <property type="match status" value="1"/>
</dbReference>
<dbReference type="PROSITE" id="PS50929">
    <property type="entry name" value="ABC_TM1F"/>
    <property type="match status" value="1"/>
</dbReference>
<comment type="subcellular location">
    <subcellularLocation>
        <location evidence="1">Cell membrane</location>
        <topology evidence="1">Multi-pass membrane protein</topology>
    </subcellularLocation>
</comment>
<feature type="domain" description="ABC transporter" evidence="11">
    <location>
        <begin position="504"/>
        <end position="739"/>
    </location>
</feature>
<dbReference type="GO" id="GO:0005524">
    <property type="term" value="F:ATP binding"/>
    <property type="evidence" value="ECO:0007669"/>
    <property type="project" value="UniProtKB-KW"/>
</dbReference>
<dbReference type="GO" id="GO:0006508">
    <property type="term" value="P:proteolysis"/>
    <property type="evidence" value="ECO:0007669"/>
    <property type="project" value="InterPro"/>
</dbReference>
<keyword evidence="15" id="KW-1185">Reference proteome</keyword>
<dbReference type="SUPFAM" id="SSF90123">
    <property type="entry name" value="ABC transporter transmembrane region"/>
    <property type="match status" value="1"/>
</dbReference>
<keyword evidence="6" id="KW-0378">Hydrolase</keyword>
<dbReference type="Proteomes" id="UP001232063">
    <property type="component" value="Unassembled WGS sequence"/>
</dbReference>
<evidence type="ECO:0000259" key="12">
    <source>
        <dbReference type="PROSITE" id="PS50929"/>
    </source>
</evidence>
<dbReference type="PROSITE" id="PS50893">
    <property type="entry name" value="ABC_TRANSPORTER_2"/>
    <property type="match status" value="1"/>
</dbReference>
<dbReference type="CDD" id="cd18571">
    <property type="entry name" value="ABC_6TM_peptidase_like"/>
    <property type="match status" value="1"/>
</dbReference>
<comment type="caution">
    <text evidence="14">The sequence shown here is derived from an EMBL/GenBank/DDBJ whole genome shotgun (WGS) entry which is preliminary data.</text>
</comment>
<dbReference type="InterPro" id="IPR036640">
    <property type="entry name" value="ABC1_TM_sf"/>
</dbReference>
<feature type="domain" description="ABC transmembrane type-1" evidence="12">
    <location>
        <begin position="191"/>
        <end position="470"/>
    </location>
</feature>
<dbReference type="InterPro" id="IPR017871">
    <property type="entry name" value="ABC_transporter-like_CS"/>
</dbReference>
<evidence type="ECO:0000256" key="4">
    <source>
        <dbReference type="ARBA" id="ARBA00022692"/>
    </source>
</evidence>
<dbReference type="InterPro" id="IPR003439">
    <property type="entry name" value="ABC_transporter-like_ATP-bd"/>
</dbReference>
<keyword evidence="4 10" id="KW-0812">Transmembrane</keyword>
<evidence type="ECO:0000256" key="5">
    <source>
        <dbReference type="ARBA" id="ARBA00022741"/>
    </source>
</evidence>
<evidence type="ECO:0000256" key="2">
    <source>
        <dbReference type="ARBA" id="ARBA00022448"/>
    </source>
</evidence>
<name>A0AAE3UGH4_9BACT</name>
<dbReference type="Pfam" id="PF00005">
    <property type="entry name" value="ABC_tran"/>
    <property type="match status" value="1"/>
</dbReference>
<feature type="transmembrane region" description="Helical" evidence="10">
    <location>
        <begin position="224"/>
        <end position="242"/>
    </location>
</feature>
<keyword evidence="7" id="KW-0067">ATP-binding</keyword>
<organism evidence="14 15">
    <name type="scientific">Xanthocytophaga agilis</name>
    <dbReference type="NCBI Taxonomy" id="3048010"/>
    <lineage>
        <taxon>Bacteria</taxon>
        <taxon>Pseudomonadati</taxon>
        <taxon>Bacteroidota</taxon>
        <taxon>Cytophagia</taxon>
        <taxon>Cytophagales</taxon>
        <taxon>Rhodocytophagaceae</taxon>
        <taxon>Xanthocytophaga</taxon>
    </lineage>
</organism>
<dbReference type="Gene3D" id="1.20.1560.10">
    <property type="entry name" value="ABC transporter type 1, transmembrane domain"/>
    <property type="match status" value="1"/>
</dbReference>
<keyword evidence="3" id="KW-1003">Cell membrane</keyword>
<dbReference type="RefSeq" id="WP_314513898.1">
    <property type="nucleotide sequence ID" value="NZ_JASJOU010000008.1"/>
</dbReference>
<dbReference type="FunFam" id="3.40.50.300:FF:000299">
    <property type="entry name" value="ABC transporter ATP-binding protein/permease"/>
    <property type="match status" value="1"/>
</dbReference>
<feature type="transmembrane region" description="Helical" evidence="10">
    <location>
        <begin position="298"/>
        <end position="319"/>
    </location>
</feature>
<proteinExistence type="predicted"/>
<dbReference type="GO" id="GO:0015421">
    <property type="term" value="F:ABC-type oligopeptide transporter activity"/>
    <property type="evidence" value="ECO:0007669"/>
    <property type="project" value="TreeGrafter"/>
</dbReference>
<evidence type="ECO:0000313" key="15">
    <source>
        <dbReference type="Proteomes" id="UP001232063"/>
    </source>
</evidence>
<feature type="transmembrane region" description="Helical" evidence="10">
    <location>
        <begin position="325"/>
        <end position="346"/>
    </location>
</feature>
<feature type="domain" description="Peptidase C39" evidence="13">
    <location>
        <begin position="8"/>
        <end position="143"/>
    </location>
</feature>
<dbReference type="SUPFAM" id="SSF52540">
    <property type="entry name" value="P-loop containing nucleoside triphosphate hydrolases"/>
    <property type="match status" value="1"/>
</dbReference>
<dbReference type="PROSITE" id="PS50990">
    <property type="entry name" value="PEPTIDASE_C39"/>
    <property type="match status" value="1"/>
</dbReference>
<evidence type="ECO:0000256" key="8">
    <source>
        <dbReference type="ARBA" id="ARBA00022989"/>
    </source>
</evidence>
<dbReference type="Pfam" id="PF03412">
    <property type="entry name" value="Peptidase_C39"/>
    <property type="match status" value="1"/>
</dbReference>
<dbReference type="InterPro" id="IPR039421">
    <property type="entry name" value="Type_1_exporter"/>
</dbReference>
<evidence type="ECO:0000256" key="3">
    <source>
        <dbReference type="ARBA" id="ARBA00022475"/>
    </source>
</evidence>
<dbReference type="PANTHER" id="PTHR43394">
    <property type="entry name" value="ATP-DEPENDENT PERMEASE MDL1, MITOCHONDRIAL"/>
    <property type="match status" value="1"/>
</dbReference>
<evidence type="ECO:0000259" key="11">
    <source>
        <dbReference type="PROSITE" id="PS50893"/>
    </source>
</evidence>
<evidence type="ECO:0000256" key="7">
    <source>
        <dbReference type="ARBA" id="ARBA00022840"/>
    </source>
</evidence>
<dbReference type="Gene3D" id="3.90.70.10">
    <property type="entry name" value="Cysteine proteinases"/>
    <property type="match status" value="1"/>
</dbReference>
<evidence type="ECO:0000259" key="13">
    <source>
        <dbReference type="PROSITE" id="PS50990"/>
    </source>
</evidence>
<dbReference type="InterPro" id="IPR005074">
    <property type="entry name" value="Peptidase_C39"/>
</dbReference>
<dbReference type="CDD" id="cd02418">
    <property type="entry name" value="Peptidase_C39B"/>
    <property type="match status" value="1"/>
</dbReference>
<sequence>MAFPFYKQYDYMDCGPTCLQMIAKYYGKSYKLQSLREISNLGREGVSLLNISKAAEKLGFRTTGARIEYDSLVKEATLPCIVHWRQNHFVIVYKVTNKIKDKFFLPSKKRSGELLYVADPERGLLTYTKDEFLVEWLNNSYNERKEGIILLLEPTPVFFDNVDEPQPIGSALIFDHILKYLLAYKRLLFQLFLGILSGSILQLIFPFLTQSIIDVGLNTQNLNFIYLVLAAQLTLLTGRTVVDFVRSWILLHISSRVNISLLSDFLAKLMRLSLSYFDVKMFGDTIQRIGDHQRVESFLTGTALTTLFSFINLILFSFALAYYNWLIFVVFCVGSLLYGFWITIFFKQRRNLDTRRFDIGSQNQSLLIQMIAGMQEIKLANAELQKRWEWERVQAKTFYLNVKSLTLSQYQSMGGFLINECKNIIITFLSAKLVLDGQLTLGGMLAIQYMTGMLNSPVYLLIQFFQNLQDAKISLERMNEIHTLPDEEPISANLINFLPQGRTVTLKDICFTYEGTDRLVLQNINLTIEEGKKTAIVGMSGSGKTTLLKLLLKFYNPEKGSIHVSNTNLKRLSPSLWRSKCGVVMQDGYIFSDTIARNIAVGEENIDFERLLEAIQKANLQEFVESLAMSYNTKIGTEGVGLSQGQRQRVLIARAIYKDPDFIFFDEATNALDATNEKIITQNLEGFFSGKTVIVVAHRLSTVKNADKIVVLNQGFLVEEGTHNELIKAKGKYYELIKNQLELDD</sequence>
<dbReference type="GO" id="GO:0005886">
    <property type="term" value="C:plasma membrane"/>
    <property type="evidence" value="ECO:0007669"/>
    <property type="project" value="UniProtKB-SubCell"/>
</dbReference>